<evidence type="ECO:0000313" key="2">
    <source>
        <dbReference type="Proteomes" id="UP000823749"/>
    </source>
</evidence>
<sequence>MDGLGLRKYIVGREWPQERNAIKVELTGASTMVLGAMEGFYTVNSSKWCKDNILVI</sequence>
<name>A0AAV6JJM0_9ERIC</name>
<dbReference type="Proteomes" id="UP000823749">
    <property type="component" value="Chromosome 7"/>
</dbReference>
<dbReference type="AlphaFoldDB" id="A0AAV6JJM0"/>
<proteinExistence type="predicted"/>
<protein>
    <submittedName>
        <fullName evidence="1">Uncharacterized protein</fullName>
    </submittedName>
</protein>
<keyword evidence="2" id="KW-1185">Reference proteome</keyword>
<accession>A0AAV6JJM0</accession>
<evidence type="ECO:0000313" key="1">
    <source>
        <dbReference type="EMBL" id="KAG5539859.1"/>
    </source>
</evidence>
<organism evidence="1 2">
    <name type="scientific">Rhododendron griersonianum</name>
    <dbReference type="NCBI Taxonomy" id="479676"/>
    <lineage>
        <taxon>Eukaryota</taxon>
        <taxon>Viridiplantae</taxon>
        <taxon>Streptophyta</taxon>
        <taxon>Embryophyta</taxon>
        <taxon>Tracheophyta</taxon>
        <taxon>Spermatophyta</taxon>
        <taxon>Magnoliopsida</taxon>
        <taxon>eudicotyledons</taxon>
        <taxon>Gunneridae</taxon>
        <taxon>Pentapetalae</taxon>
        <taxon>asterids</taxon>
        <taxon>Ericales</taxon>
        <taxon>Ericaceae</taxon>
        <taxon>Ericoideae</taxon>
        <taxon>Rhodoreae</taxon>
        <taxon>Rhododendron</taxon>
    </lineage>
</organism>
<comment type="caution">
    <text evidence="1">The sequence shown here is derived from an EMBL/GenBank/DDBJ whole genome shotgun (WGS) entry which is preliminary data.</text>
</comment>
<dbReference type="EMBL" id="JACTNZ010000007">
    <property type="protein sequence ID" value="KAG5539859.1"/>
    <property type="molecule type" value="Genomic_DNA"/>
</dbReference>
<gene>
    <name evidence="1" type="ORF">RHGRI_020170</name>
</gene>
<reference evidence="1" key="1">
    <citation type="submission" date="2020-08" db="EMBL/GenBank/DDBJ databases">
        <title>Plant Genome Project.</title>
        <authorList>
            <person name="Zhang R.-G."/>
        </authorList>
    </citation>
    <scope>NUCLEOTIDE SEQUENCE</scope>
    <source>
        <strain evidence="1">WSP0</strain>
        <tissue evidence="1">Leaf</tissue>
    </source>
</reference>